<keyword evidence="3" id="KW-1185">Reference proteome</keyword>
<comment type="caution">
    <text evidence="2">The sequence shown here is derived from an EMBL/GenBank/DDBJ whole genome shotgun (WGS) entry which is preliminary data.</text>
</comment>
<evidence type="ECO:0000313" key="2">
    <source>
        <dbReference type="EMBL" id="GJT38235.1"/>
    </source>
</evidence>
<feature type="coiled-coil region" evidence="1">
    <location>
        <begin position="34"/>
        <end position="68"/>
    </location>
</feature>
<evidence type="ECO:0000313" key="3">
    <source>
        <dbReference type="Proteomes" id="UP001151760"/>
    </source>
</evidence>
<reference evidence="2" key="1">
    <citation type="journal article" date="2022" name="Int. J. Mol. Sci.">
        <title>Draft Genome of Tanacetum Coccineum: Genomic Comparison of Closely Related Tanacetum-Family Plants.</title>
        <authorList>
            <person name="Yamashiro T."/>
            <person name="Shiraishi A."/>
            <person name="Nakayama K."/>
            <person name="Satake H."/>
        </authorList>
    </citation>
    <scope>NUCLEOTIDE SEQUENCE</scope>
</reference>
<protein>
    <submittedName>
        <fullName evidence="2">Uncharacterized protein</fullName>
    </submittedName>
</protein>
<proteinExistence type="predicted"/>
<organism evidence="2 3">
    <name type="scientific">Tanacetum coccineum</name>
    <dbReference type="NCBI Taxonomy" id="301880"/>
    <lineage>
        <taxon>Eukaryota</taxon>
        <taxon>Viridiplantae</taxon>
        <taxon>Streptophyta</taxon>
        <taxon>Embryophyta</taxon>
        <taxon>Tracheophyta</taxon>
        <taxon>Spermatophyta</taxon>
        <taxon>Magnoliopsida</taxon>
        <taxon>eudicotyledons</taxon>
        <taxon>Gunneridae</taxon>
        <taxon>Pentapetalae</taxon>
        <taxon>asterids</taxon>
        <taxon>campanulids</taxon>
        <taxon>Asterales</taxon>
        <taxon>Asteraceae</taxon>
        <taxon>Asteroideae</taxon>
        <taxon>Anthemideae</taxon>
        <taxon>Anthemidinae</taxon>
        <taxon>Tanacetum</taxon>
    </lineage>
</organism>
<gene>
    <name evidence="2" type="ORF">Tco_0938100</name>
</gene>
<accession>A0ABQ5DG67</accession>
<reference evidence="2" key="2">
    <citation type="submission" date="2022-01" db="EMBL/GenBank/DDBJ databases">
        <authorList>
            <person name="Yamashiro T."/>
            <person name="Shiraishi A."/>
            <person name="Satake H."/>
            <person name="Nakayama K."/>
        </authorList>
    </citation>
    <scope>NUCLEOTIDE SEQUENCE</scope>
</reference>
<dbReference type="Proteomes" id="UP001151760">
    <property type="component" value="Unassembled WGS sequence"/>
</dbReference>
<keyword evidence="1" id="KW-0175">Coiled coil</keyword>
<dbReference type="EMBL" id="BQNB010015288">
    <property type="protein sequence ID" value="GJT38235.1"/>
    <property type="molecule type" value="Genomic_DNA"/>
</dbReference>
<sequence>MGDTIAQTRSERVSYDSPLLGVNIPGSDEERIELKELMDMCTKLSDKVLDLENLKDAQALEIKKLKKREDASKHGRNEIDQDEGISWFQEDAETQGRYGHDTEINTASTSITTASINITTVEPVITASAPIATAGVSVSTVEPSTPPKTTTSFIDDEDLTIAQTLMKMRSVKSKENSKEKGVSSKTTTRLTRGVIMKEASKTATRPIVPSQQRPIVPPQKQLDLKDKGKGIMQEPEKPVKVKGKDQIEYDANMAKRLQAELDEEVRLEIEREEEASNAELIEEWDTIEARIDADAQLAKMLQAEEREQMSVEERTRWLMELIAARKKFFAAKRAEEQRNKPPSKAEQRKKLCNYMKHMAGYKDKNFMGKSFDTIKQIRKKAVSKKRAGERPCKESDKTQKIKDDAEKAELKAYLEIVPCDDSLAVPTFLPGDDPIACMNKAMAFMLAVFSSCYPSTNNQLRSSSNPRNQATVQGEIHQAKQRLSSSIIVKVKGTWLDSVLSQRDEGMLHDAYDSDCDDISSTNAALMTNLSSCDSDVLSEVPYSDNSHNDMMNQGVQELQYFEQSPIVDYPDNEKTSDSNIIPYSQYLEEMQHAIIVNESLTAELERYKERVKTLEQRFNFDLSSREKFIDSQMDDMIRMKNTKFAAFETEIDTLKQTLSKHVKEKESLLTTLNDFKMEFKEKESKSIDKEIVLENKNKELENIVCKLYQSMQIKPTLYDGNVLSKTHDVISVADDEETLILAEESRLKMIEKQNDPIMKKEKINITPINYSELNKLAEDFGKCFVPQKELSAEQKFWT</sequence>
<name>A0ABQ5DG67_9ASTR</name>
<evidence type="ECO:0000256" key="1">
    <source>
        <dbReference type="SAM" id="Coils"/>
    </source>
</evidence>
<feature type="coiled-coil region" evidence="1">
    <location>
        <begin position="591"/>
        <end position="618"/>
    </location>
</feature>